<keyword evidence="6" id="KW-0832">Ubl conjugation</keyword>
<gene>
    <name evidence="11" type="primary">Nlrp3</name>
    <name evidence="11" type="ORF">UPUEPO_R11492</name>
</gene>
<feature type="region of interest" description="Disordered" evidence="9">
    <location>
        <begin position="70"/>
        <end position="90"/>
    </location>
</feature>
<dbReference type="Pfam" id="PF05729">
    <property type="entry name" value="NACHT"/>
    <property type="match status" value="1"/>
</dbReference>
<comment type="caution">
    <text evidence="11">The sequence shown here is derived from an EMBL/GenBank/DDBJ whole genome shotgun (WGS) entry which is preliminary data.</text>
</comment>
<keyword evidence="8" id="KW-1271">Inflammasome</keyword>
<keyword evidence="5" id="KW-0067">ATP-binding</keyword>
<evidence type="ECO:0000313" key="11">
    <source>
        <dbReference type="EMBL" id="NWU94431.1"/>
    </source>
</evidence>
<dbReference type="Pfam" id="PF17779">
    <property type="entry name" value="WHD_NOD2"/>
    <property type="match status" value="1"/>
</dbReference>
<protein>
    <submittedName>
        <fullName evidence="11">NLRP3 protein</fullName>
    </submittedName>
</protein>
<dbReference type="SUPFAM" id="SSF52540">
    <property type="entry name" value="P-loop containing nucleoside triphosphate hydrolases"/>
    <property type="match status" value="1"/>
</dbReference>
<evidence type="ECO:0000256" key="9">
    <source>
        <dbReference type="SAM" id="MobiDB-lite"/>
    </source>
</evidence>
<evidence type="ECO:0000256" key="2">
    <source>
        <dbReference type="ARBA" id="ARBA00022490"/>
    </source>
</evidence>
<evidence type="ECO:0000256" key="7">
    <source>
        <dbReference type="ARBA" id="ARBA00023198"/>
    </source>
</evidence>
<proteinExistence type="predicted"/>
<dbReference type="AlphaFoldDB" id="A0A7K6AXR6"/>
<dbReference type="Pfam" id="PF17776">
    <property type="entry name" value="NLRC4_HD2"/>
    <property type="match status" value="1"/>
</dbReference>
<keyword evidence="7" id="KW-0395">Inflammatory response</keyword>
<dbReference type="InterPro" id="IPR050637">
    <property type="entry name" value="NLRP_innate_immun_reg"/>
</dbReference>
<feature type="domain" description="NACHT" evidence="10">
    <location>
        <begin position="160"/>
        <end position="293"/>
    </location>
</feature>
<dbReference type="GO" id="GO:0045087">
    <property type="term" value="P:innate immune response"/>
    <property type="evidence" value="ECO:0007669"/>
    <property type="project" value="UniProtKB-KW"/>
</dbReference>
<reference evidence="11 12" key="1">
    <citation type="submission" date="2019-09" db="EMBL/GenBank/DDBJ databases">
        <title>Bird 10,000 Genomes (B10K) Project - Family phase.</title>
        <authorList>
            <person name="Zhang G."/>
        </authorList>
    </citation>
    <scope>NUCLEOTIDE SEQUENCE [LARGE SCALE GENOMIC DNA]</scope>
    <source>
        <strain evidence="11">B10K-DU-012-37</strain>
    </source>
</reference>
<name>A0A7K6AXR6_UPUEP</name>
<dbReference type="PROSITE" id="PS50837">
    <property type="entry name" value="NACHT"/>
    <property type="match status" value="1"/>
</dbReference>
<dbReference type="InterPro" id="IPR007111">
    <property type="entry name" value="NACHT_NTPase"/>
</dbReference>
<evidence type="ECO:0000256" key="4">
    <source>
        <dbReference type="ARBA" id="ARBA00022741"/>
    </source>
</evidence>
<feature type="non-terminal residue" evidence="11">
    <location>
        <position position="723"/>
    </location>
</feature>
<dbReference type="InterPro" id="IPR027417">
    <property type="entry name" value="P-loop_NTPase"/>
</dbReference>
<sequence length="723" mass="79014">LSQALQALSVGDFQELRTRLREAPTGEGWATPKDSLAEATSPQELLGCSREDRGANAALAVGLLLEEGKQGHLAGRLREEEEEEEEQRQQYREHLASQLCWCREAGAHRGETLVPSSRFTAPTITRQPGEEREAVSSPVSSGSITVQTLFQPLPDGQSPRVVVLVGAPGMGKTMAVRRVMLEWLEGSLQAQFDYVFCIDCRDPALPGAASVAQLAARCCPRGPALPGKMLARRQRTLFMLDGLEALGFAWAQPDAGLSSDPAEVKPLETTLLGLLKGTVAPSCSLLVTTRPTALRSLRRCLQGGCYAELRGFSVATREGYVHQHFQSHREAGVALGYIRGNGILHSLSSIPVVSRAACALLEQELCRGRDLAECSGATATATVLFYLSWLLRGRDAPGELRGFLLRLCPLAAEGIWKHQVLFEEKEIQDRGLDRPGLLPLFLNEEISARSGESGVVYSFTHLHLQEFFAALFYLLEDEEEPAGGSGGALRRDPTLLLRSYSESRADLSTTVRFLFGLMSRGATELVATTLGCRAAPGAREELLRWLRERHRGSLCQQRVSELETLHLLFETGDTGFVQRALAPFALLELRDAELTPYDQRALSFCLRHWAGLSALTLRGCSFHPRGQLPGAGASGAAGHRQEELPCPMRPLCQALRHPGSALRVLRLQWCQLSESCCEELAELLAQQPSLTQLELSDGRVGDGGVRLLCQGLQQPGCHLRVLR</sequence>
<accession>A0A7K6AXR6</accession>
<dbReference type="InterPro" id="IPR041267">
    <property type="entry name" value="NLRP_HD2"/>
</dbReference>
<dbReference type="GO" id="GO:0006954">
    <property type="term" value="P:inflammatory response"/>
    <property type="evidence" value="ECO:0007669"/>
    <property type="project" value="UniProtKB-KW"/>
</dbReference>
<dbReference type="SUPFAM" id="SSF52047">
    <property type="entry name" value="RNI-like"/>
    <property type="match status" value="1"/>
</dbReference>
<dbReference type="GO" id="GO:0005829">
    <property type="term" value="C:cytosol"/>
    <property type="evidence" value="ECO:0007669"/>
    <property type="project" value="UniProtKB-SubCell"/>
</dbReference>
<dbReference type="OrthoDB" id="120976at2759"/>
<keyword evidence="2" id="KW-0963">Cytoplasm</keyword>
<keyword evidence="3" id="KW-0677">Repeat</keyword>
<evidence type="ECO:0000259" key="10">
    <source>
        <dbReference type="PROSITE" id="PS50837"/>
    </source>
</evidence>
<dbReference type="EMBL" id="VZRI01006421">
    <property type="protein sequence ID" value="NWU94431.1"/>
    <property type="molecule type" value="Genomic_DNA"/>
</dbReference>
<dbReference type="InterPro" id="IPR041075">
    <property type="entry name" value="NOD1/2_WH"/>
</dbReference>
<dbReference type="SMART" id="SM00368">
    <property type="entry name" value="LRR_RI"/>
    <property type="match status" value="3"/>
</dbReference>
<evidence type="ECO:0000256" key="5">
    <source>
        <dbReference type="ARBA" id="ARBA00022840"/>
    </source>
</evidence>
<evidence type="ECO:0000313" key="12">
    <source>
        <dbReference type="Proteomes" id="UP000544127"/>
    </source>
</evidence>
<dbReference type="PANTHER" id="PTHR45690">
    <property type="entry name" value="NACHT, LRR AND PYD DOMAINS-CONTAINING PROTEIN 12"/>
    <property type="match status" value="1"/>
</dbReference>
<dbReference type="Proteomes" id="UP000544127">
    <property type="component" value="Unassembled WGS sequence"/>
</dbReference>
<keyword evidence="4" id="KW-0547">Nucleotide-binding</keyword>
<dbReference type="PANTHER" id="PTHR45690:SF19">
    <property type="entry name" value="NACHT, LRR AND PYD DOMAINS-CONTAINING PROTEIN 3"/>
    <property type="match status" value="1"/>
</dbReference>
<evidence type="ECO:0000256" key="6">
    <source>
        <dbReference type="ARBA" id="ARBA00022843"/>
    </source>
</evidence>
<evidence type="ECO:0000256" key="8">
    <source>
        <dbReference type="ARBA" id="ARBA00023233"/>
    </source>
</evidence>
<evidence type="ECO:0000256" key="3">
    <source>
        <dbReference type="ARBA" id="ARBA00022737"/>
    </source>
</evidence>
<organism evidence="11 12">
    <name type="scientific">Upupa epops</name>
    <name type="common">Eurasian hoopoe</name>
    <dbReference type="NCBI Taxonomy" id="57439"/>
    <lineage>
        <taxon>Eukaryota</taxon>
        <taxon>Metazoa</taxon>
        <taxon>Chordata</taxon>
        <taxon>Craniata</taxon>
        <taxon>Vertebrata</taxon>
        <taxon>Euteleostomi</taxon>
        <taxon>Archelosauria</taxon>
        <taxon>Archosauria</taxon>
        <taxon>Dinosauria</taxon>
        <taxon>Saurischia</taxon>
        <taxon>Theropoda</taxon>
        <taxon>Coelurosauria</taxon>
        <taxon>Aves</taxon>
        <taxon>Neognathae</taxon>
        <taxon>Neoaves</taxon>
        <taxon>Telluraves</taxon>
        <taxon>Coraciimorphae</taxon>
        <taxon>Bucerotiformes</taxon>
        <taxon>Upupidae</taxon>
        <taxon>Upupa</taxon>
    </lineage>
</organism>
<dbReference type="GO" id="GO:0005524">
    <property type="term" value="F:ATP binding"/>
    <property type="evidence" value="ECO:0007669"/>
    <property type="project" value="UniProtKB-KW"/>
</dbReference>
<dbReference type="Gene3D" id="3.40.50.300">
    <property type="entry name" value="P-loop containing nucleotide triphosphate hydrolases"/>
    <property type="match status" value="1"/>
</dbReference>
<dbReference type="InterPro" id="IPR032675">
    <property type="entry name" value="LRR_dom_sf"/>
</dbReference>
<keyword evidence="12" id="KW-1185">Reference proteome</keyword>
<dbReference type="Gene3D" id="3.80.10.10">
    <property type="entry name" value="Ribonuclease Inhibitor"/>
    <property type="match status" value="1"/>
</dbReference>
<evidence type="ECO:0000256" key="1">
    <source>
        <dbReference type="ARBA" id="ARBA00004110"/>
    </source>
</evidence>
<feature type="non-terminal residue" evidence="11">
    <location>
        <position position="1"/>
    </location>
</feature>
<comment type="subcellular location">
    <subcellularLocation>
        <location evidence="1">Inflammasome</location>
    </subcellularLocation>
</comment>